<dbReference type="Gene3D" id="1.10.287.130">
    <property type="match status" value="1"/>
</dbReference>
<evidence type="ECO:0000256" key="6">
    <source>
        <dbReference type="ARBA" id="ARBA00023012"/>
    </source>
</evidence>
<dbReference type="STRING" id="639282.DEFDS_0406"/>
<sequence>MIKADILSEILDKVNDAVLVLDKDRNLLFANKSAVNLIKLKNFEFGKNIFNILSDLEIITLFNKIFEKAEDSFEIKFKDRVLNIRKYLLNDIYKILIISDITASVNYKTFKMELVGNLTHELKTPIALIMNYAETLLLNKDLNDEKKEQFVSNIFESAKRLNDLVSDIILLHKLENESGNFVVKVPVKIQDIVGELKLAYDNGDKSVLFEYDDVEVFINKTHFVSVLSNLIDNAIKYSNGKNVLVNIKKDKIKDFIIISVDDKGPVIPDDELGRIFERFYTRSKSRNKEKAGTGLGLSIVKHISALYNGFVHVYKNRYGGNCFEVILSEKK</sequence>
<dbReference type="KEGG" id="ddf:DEFDS_0406"/>
<keyword evidence="9" id="KW-1185">Reference proteome</keyword>
<dbReference type="PROSITE" id="PS50109">
    <property type="entry name" value="HIS_KIN"/>
    <property type="match status" value="1"/>
</dbReference>
<protein>
    <recommendedName>
        <fullName evidence="2">histidine kinase</fullName>
        <ecNumber evidence="2">2.7.13.3</ecNumber>
    </recommendedName>
</protein>
<dbReference type="CDD" id="cd00075">
    <property type="entry name" value="HATPase"/>
    <property type="match status" value="1"/>
</dbReference>
<dbReference type="SMART" id="SM00388">
    <property type="entry name" value="HisKA"/>
    <property type="match status" value="1"/>
</dbReference>
<dbReference type="PRINTS" id="PR00344">
    <property type="entry name" value="BCTRLSENSOR"/>
</dbReference>
<dbReference type="InterPro" id="IPR003661">
    <property type="entry name" value="HisK_dim/P_dom"/>
</dbReference>
<dbReference type="EMBL" id="AP011529">
    <property type="protein sequence ID" value="BAI79900.1"/>
    <property type="molecule type" value="Genomic_DNA"/>
</dbReference>
<keyword evidence="6" id="KW-0902">Two-component regulatory system</keyword>
<dbReference type="RefSeq" id="WP_013007148.1">
    <property type="nucleotide sequence ID" value="NC_013939.1"/>
</dbReference>
<evidence type="ECO:0000259" key="7">
    <source>
        <dbReference type="PROSITE" id="PS50109"/>
    </source>
</evidence>
<dbReference type="Gene3D" id="3.30.565.10">
    <property type="entry name" value="Histidine kinase-like ATPase, C-terminal domain"/>
    <property type="match status" value="1"/>
</dbReference>
<dbReference type="InterPro" id="IPR036097">
    <property type="entry name" value="HisK_dim/P_sf"/>
</dbReference>
<dbReference type="GO" id="GO:0005886">
    <property type="term" value="C:plasma membrane"/>
    <property type="evidence" value="ECO:0007669"/>
    <property type="project" value="TreeGrafter"/>
</dbReference>
<evidence type="ECO:0000256" key="4">
    <source>
        <dbReference type="ARBA" id="ARBA00022679"/>
    </source>
</evidence>
<keyword evidence="5 8" id="KW-0418">Kinase</keyword>
<dbReference type="SUPFAM" id="SSF47384">
    <property type="entry name" value="Homodimeric domain of signal transducing histidine kinase"/>
    <property type="match status" value="1"/>
</dbReference>
<dbReference type="eggNOG" id="COG2205">
    <property type="taxonomic scope" value="Bacteria"/>
</dbReference>
<evidence type="ECO:0000313" key="8">
    <source>
        <dbReference type="EMBL" id="BAI79900.1"/>
    </source>
</evidence>
<keyword evidence="3" id="KW-0597">Phosphoprotein</keyword>
<dbReference type="InterPro" id="IPR050351">
    <property type="entry name" value="BphY/WalK/GraS-like"/>
</dbReference>
<name>D3PBC7_DEFDS</name>
<dbReference type="EC" id="2.7.13.3" evidence="2"/>
<dbReference type="Pfam" id="PF00512">
    <property type="entry name" value="HisKA"/>
    <property type="match status" value="1"/>
</dbReference>
<dbReference type="CDD" id="cd00082">
    <property type="entry name" value="HisKA"/>
    <property type="match status" value="1"/>
</dbReference>
<reference evidence="8 9" key="1">
    <citation type="journal article" date="2010" name="DNA Res.">
        <title>Bacterial lifestyle in a deep-sea hydrothermal vent chimney revealed by the genome sequence of the thermophilic bacterium Deferribacter desulfuricans SSM1.</title>
        <authorList>
            <person name="Takaki Y."/>
            <person name="Shimamura S."/>
            <person name="Nakagawa S."/>
            <person name="Fukuhara Y."/>
            <person name="Horikawa H."/>
            <person name="Ankai A."/>
            <person name="Harada T."/>
            <person name="Hosoyama A."/>
            <person name="Oguchi A."/>
            <person name="Fukui S."/>
            <person name="Fujita N."/>
            <person name="Takami H."/>
            <person name="Takai K."/>
        </authorList>
    </citation>
    <scope>NUCLEOTIDE SEQUENCE [LARGE SCALE GENOMIC DNA]</scope>
    <source>
        <strain evidence="9">DSM 14783 / JCM 11476 / NBRC 101012 / SSM1</strain>
    </source>
</reference>
<evidence type="ECO:0000256" key="2">
    <source>
        <dbReference type="ARBA" id="ARBA00012438"/>
    </source>
</evidence>
<dbReference type="InterPro" id="IPR004358">
    <property type="entry name" value="Sig_transdc_His_kin-like_C"/>
</dbReference>
<dbReference type="OrthoDB" id="9813151at2"/>
<dbReference type="InterPro" id="IPR036890">
    <property type="entry name" value="HATPase_C_sf"/>
</dbReference>
<dbReference type="Gene3D" id="3.30.450.20">
    <property type="entry name" value="PAS domain"/>
    <property type="match status" value="1"/>
</dbReference>
<dbReference type="Pfam" id="PF02518">
    <property type="entry name" value="HATPase_c"/>
    <property type="match status" value="1"/>
</dbReference>
<dbReference type="GO" id="GO:0000155">
    <property type="term" value="F:phosphorelay sensor kinase activity"/>
    <property type="evidence" value="ECO:0007669"/>
    <property type="project" value="InterPro"/>
</dbReference>
<evidence type="ECO:0000313" key="9">
    <source>
        <dbReference type="Proteomes" id="UP000001520"/>
    </source>
</evidence>
<gene>
    <name evidence="8" type="ordered locus">DEFDS_0406</name>
</gene>
<evidence type="ECO:0000256" key="5">
    <source>
        <dbReference type="ARBA" id="ARBA00022777"/>
    </source>
</evidence>
<evidence type="ECO:0000256" key="1">
    <source>
        <dbReference type="ARBA" id="ARBA00000085"/>
    </source>
</evidence>
<organism evidence="8 9">
    <name type="scientific">Deferribacter desulfuricans (strain DSM 14783 / JCM 11476 / NBRC 101012 / SSM1)</name>
    <dbReference type="NCBI Taxonomy" id="639282"/>
    <lineage>
        <taxon>Bacteria</taxon>
        <taxon>Pseudomonadati</taxon>
        <taxon>Deferribacterota</taxon>
        <taxon>Deferribacteres</taxon>
        <taxon>Deferribacterales</taxon>
        <taxon>Deferribacteraceae</taxon>
        <taxon>Deferribacter</taxon>
    </lineage>
</organism>
<dbReference type="SMART" id="SM00387">
    <property type="entry name" value="HATPase_c"/>
    <property type="match status" value="1"/>
</dbReference>
<keyword evidence="4" id="KW-0808">Transferase</keyword>
<dbReference type="GO" id="GO:0016036">
    <property type="term" value="P:cellular response to phosphate starvation"/>
    <property type="evidence" value="ECO:0007669"/>
    <property type="project" value="TreeGrafter"/>
</dbReference>
<dbReference type="PANTHER" id="PTHR45453">
    <property type="entry name" value="PHOSPHATE REGULON SENSOR PROTEIN PHOR"/>
    <property type="match status" value="1"/>
</dbReference>
<evidence type="ECO:0000256" key="3">
    <source>
        <dbReference type="ARBA" id="ARBA00022553"/>
    </source>
</evidence>
<dbReference type="HOGENOM" id="CLU_000445_89_3_0"/>
<dbReference type="PANTHER" id="PTHR45453:SF1">
    <property type="entry name" value="PHOSPHATE REGULON SENSOR PROTEIN PHOR"/>
    <property type="match status" value="1"/>
</dbReference>
<proteinExistence type="predicted"/>
<dbReference type="InterPro" id="IPR005467">
    <property type="entry name" value="His_kinase_dom"/>
</dbReference>
<comment type="catalytic activity">
    <reaction evidence="1">
        <text>ATP + protein L-histidine = ADP + protein N-phospho-L-histidine.</text>
        <dbReference type="EC" id="2.7.13.3"/>
    </reaction>
</comment>
<dbReference type="GO" id="GO:0004721">
    <property type="term" value="F:phosphoprotein phosphatase activity"/>
    <property type="evidence" value="ECO:0007669"/>
    <property type="project" value="TreeGrafter"/>
</dbReference>
<feature type="domain" description="Histidine kinase" evidence="7">
    <location>
        <begin position="117"/>
        <end position="331"/>
    </location>
</feature>
<dbReference type="SUPFAM" id="SSF55874">
    <property type="entry name" value="ATPase domain of HSP90 chaperone/DNA topoisomerase II/histidine kinase"/>
    <property type="match status" value="1"/>
</dbReference>
<dbReference type="InterPro" id="IPR003594">
    <property type="entry name" value="HATPase_dom"/>
</dbReference>
<dbReference type="AlphaFoldDB" id="D3PBC7"/>
<dbReference type="Proteomes" id="UP000001520">
    <property type="component" value="Chromosome"/>
</dbReference>
<accession>D3PBC7</accession>